<name>A0ABR1IV06_9AGAR</name>
<gene>
    <name evidence="4" type="ORF">VKT23_017816</name>
</gene>
<dbReference type="InterPro" id="IPR032514">
    <property type="entry name" value="GtaA_central"/>
</dbReference>
<dbReference type="CDD" id="cd12087">
    <property type="entry name" value="TM_EGFR-like"/>
    <property type="match status" value="1"/>
</dbReference>
<feature type="region of interest" description="Disordered" evidence="1">
    <location>
        <begin position="295"/>
        <end position="327"/>
    </location>
</feature>
<evidence type="ECO:0000256" key="1">
    <source>
        <dbReference type="SAM" id="MobiDB-lite"/>
    </source>
</evidence>
<comment type="caution">
    <text evidence="4">The sequence shown here is derived from an EMBL/GenBank/DDBJ whole genome shotgun (WGS) entry which is preliminary data.</text>
</comment>
<reference evidence="4 5" key="1">
    <citation type="submission" date="2024-01" db="EMBL/GenBank/DDBJ databases">
        <title>A draft genome for the cacao thread blight pathogen Marasmiellus scandens.</title>
        <authorList>
            <person name="Baruah I.K."/>
            <person name="Leung J."/>
            <person name="Bukari Y."/>
            <person name="Amoako-Attah I."/>
            <person name="Meinhardt L.W."/>
            <person name="Bailey B.A."/>
            <person name="Cohen S.P."/>
        </authorList>
    </citation>
    <scope>NUCLEOTIDE SEQUENCE [LARGE SCALE GENOMIC DNA]</scope>
    <source>
        <strain evidence="4 5">GH-19</strain>
    </source>
</reference>
<proteinExistence type="predicted"/>
<keyword evidence="5" id="KW-1185">Reference proteome</keyword>
<keyword evidence="2" id="KW-0472">Membrane</keyword>
<keyword evidence="2" id="KW-1133">Transmembrane helix</keyword>
<evidence type="ECO:0000313" key="5">
    <source>
        <dbReference type="Proteomes" id="UP001498398"/>
    </source>
</evidence>
<dbReference type="Pfam" id="PF16335">
    <property type="entry name" value="GtaA_6_Hairpin"/>
    <property type="match status" value="1"/>
</dbReference>
<evidence type="ECO:0000259" key="3">
    <source>
        <dbReference type="Pfam" id="PF16335"/>
    </source>
</evidence>
<dbReference type="EMBL" id="JBANRG010000076">
    <property type="protein sequence ID" value="KAK7438890.1"/>
    <property type="molecule type" value="Genomic_DNA"/>
</dbReference>
<evidence type="ECO:0000313" key="4">
    <source>
        <dbReference type="EMBL" id="KAK7438890.1"/>
    </source>
</evidence>
<feature type="compositionally biased region" description="Polar residues" evidence="1">
    <location>
        <begin position="295"/>
        <end position="304"/>
    </location>
</feature>
<feature type="transmembrane region" description="Helical" evidence="2">
    <location>
        <begin position="244"/>
        <end position="266"/>
    </location>
</feature>
<dbReference type="InterPro" id="IPR052743">
    <property type="entry name" value="Glutaminase_GtaA"/>
</dbReference>
<dbReference type="PANTHER" id="PTHR31987:SF14">
    <property type="entry name" value="PUTATIVE (AFU_ORTHOLOGUE AFUA_6G09910)-RELATED"/>
    <property type="match status" value="1"/>
</dbReference>
<feature type="compositionally biased region" description="Basic residues" evidence="1">
    <location>
        <begin position="305"/>
        <end position="319"/>
    </location>
</feature>
<dbReference type="PANTHER" id="PTHR31987">
    <property type="entry name" value="GLUTAMINASE A-RELATED"/>
    <property type="match status" value="1"/>
</dbReference>
<dbReference type="Proteomes" id="UP001498398">
    <property type="component" value="Unassembled WGS sequence"/>
</dbReference>
<sequence>MKGWTDYLVENALHPKNQISSDNVGSTVTDSSKLAMKAIIGIGAMAQMSRAFGNSQDEMVYSANASIFALQWKLLALGSNTVTITYGDTDTFALMDDLYSDLLLGTELFGQDVYEIQNLMIKNGNRGNFGIPIDSNSNTTKSTSLMFVAGSLSKTDNSTKNQVVNDVFARAALGEPKTGGNFPVSYDNESGEMNNSQDAGQASPAQGAMFALLALSMPNQTIIVPDLLSGTSTSSSSKIDAGTIVGAVIGGLAGLVILVTAIIFFIKVRKRRVEQHNLGHLGLVAPFFGESGTSSFHPKNNYGQRSKKNSGYKNQKRSRGVTQLKQEVESLRREMEELRARARDYGPPPSYN</sequence>
<feature type="domain" description="Glutaminase A central" evidence="3">
    <location>
        <begin position="1"/>
        <end position="213"/>
    </location>
</feature>
<protein>
    <recommendedName>
        <fullName evidence="3">Glutaminase A central domain-containing protein</fullName>
    </recommendedName>
</protein>
<accession>A0ABR1IV06</accession>
<keyword evidence="2" id="KW-0812">Transmembrane</keyword>
<organism evidence="4 5">
    <name type="scientific">Marasmiellus scandens</name>
    <dbReference type="NCBI Taxonomy" id="2682957"/>
    <lineage>
        <taxon>Eukaryota</taxon>
        <taxon>Fungi</taxon>
        <taxon>Dikarya</taxon>
        <taxon>Basidiomycota</taxon>
        <taxon>Agaricomycotina</taxon>
        <taxon>Agaricomycetes</taxon>
        <taxon>Agaricomycetidae</taxon>
        <taxon>Agaricales</taxon>
        <taxon>Marasmiineae</taxon>
        <taxon>Omphalotaceae</taxon>
        <taxon>Marasmiellus</taxon>
    </lineage>
</organism>
<evidence type="ECO:0000256" key="2">
    <source>
        <dbReference type="SAM" id="Phobius"/>
    </source>
</evidence>